<reference evidence="1" key="1">
    <citation type="journal article" date="2017" name="Nature">
        <title>The sunflower genome provides insights into oil metabolism, flowering and Asterid evolution.</title>
        <authorList>
            <person name="Badouin H."/>
            <person name="Gouzy J."/>
            <person name="Grassa C.J."/>
            <person name="Murat F."/>
            <person name="Staton S.E."/>
            <person name="Cottret L."/>
            <person name="Lelandais-Briere C."/>
            <person name="Owens G.L."/>
            <person name="Carrere S."/>
            <person name="Mayjonade B."/>
            <person name="Legrand L."/>
            <person name="Gill N."/>
            <person name="Kane N.C."/>
            <person name="Bowers J.E."/>
            <person name="Hubner S."/>
            <person name="Bellec A."/>
            <person name="Berard A."/>
            <person name="Berges H."/>
            <person name="Blanchet N."/>
            <person name="Boniface M.C."/>
            <person name="Brunel D."/>
            <person name="Catrice O."/>
            <person name="Chaidir N."/>
            <person name="Claudel C."/>
            <person name="Donnadieu C."/>
            <person name="Faraut T."/>
            <person name="Fievet G."/>
            <person name="Helmstetter N."/>
            <person name="King M."/>
            <person name="Knapp S.J."/>
            <person name="Lai Z."/>
            <person name="Le Paslier M.C."/>
            <person name="Lippi Y."/>
            <person name="Lorenzon L."/>
            <person name="Mandel J.R."/>
            <person name="Marage G."/>
            <person name="Marchand G."/>
            <person name="Marquand E."/>
            <person name="Bret-Mestries E."/>
            <person name="Morien E."/>
            <person name="Nambeesan S."/>
            <person name="Nguyen T."/>
            <person name="Pegot-Espagnet P."/>
            <person name="Pouilly N."/>
            <person name="Raftis F."/>
            <person name="Sallet E."/>
            <person name="Schiex T."/>
            <person name="Thomas J."/>
            <person name="Vandecasteele C."/>
            <person name="Vares D."/>
            <person name="Vear F."/>
            <person name="Vautrin S."/>
            <person name="Crespi M."/>
            <person name="Mangin B."/>
            <person name="Burke J.M."/>
            <person name="Salse J."/>
            <person name="Munos S."/>
            <person name="Vincourt P."/>
            <person name="Rieseberg L.H."/>
            <person name="Langlade N.B."/>
        </authorList>
    </citation>
    <scope>NUCLEOTIDE SEQUENCE</scope>
    <source>
        <tissue evidence="1">Leaves</tissue>
    </source>
</reference>
<dbReference type="GO" id="GO:0003825">
    <property type="term" value="F:alpha,alpha-trehalose-phosphate synthase (UDP-forming) activity"/>
    <property type="evidence" value="ECO:0007669"/>
    <property type="project" value="UniProtKB-EC"/>
</dbReference>
<evidence type="ECO:0000313" key="2">
    <source>
        <dbReference type="Proteomes" id="UP000215914"/>
    </source>
</evidence>
<proteinExistence type="predicted"/>
<dbReference type="AlphaFoldDB" id="A0A9K3N4J5"/>
<dbReference type="PANTHER" id="PTHR10788">
    <property type="entry name" value="TREHALOSE-6-PHOSPHATE SYNTHASE"/>
    <property type="match status" value="1"/>
</dbReference>
<dbReference type="InterPro" id="IPR001830">
    <property type="entry name" value="Glyco_trans_20"/>
</dbReference>
<dbReference type="EMBL" id="MNCJ02000325">
    <property type="protein sequence ID" value="KAF5786248.1"/>
    <property type="molecule type" value="Genomic_DNA"/>
</dbReference>
<reference evidence="1" key="2">
    <citation type="submission" date="2020-06" db="EMBL/GenBank/DDBJ databases">
        <title>Helianthus annuus Genome sequencing and assembly Release 2.</title>
        <authorList>
            <person name="Gouzy J."/>
            <person name="Langlade N."/>
            <person name="Munos S."/>
        </authorList>
    </citation>
    <scope>NUCLEOTIDE SEQUENCE</scope>
    <source>
        <tissue evidence="1">Leaves</tissue>
    </source>
</reference>
<sequence>MDSALVYADAEKQMRHEKHYRYVSTHDVAYWARSFWQDLERSCRDHVRRGCWGIGFGLGFRVVALDPNFRKLLIERIVSSYKRTKKVPFCWITMVP</sequence>
<protein>
    <submittedName>
        <fullName evidence="1">Alpha,alpha-trehalose-phosphate synthase (UDP-forming)</fullName>
        <ecNumber evidence="1">2.4.1.15</ecNumber>
    </submittedName>
</protein>
<evidence type="ECO:0000313" key="1">
    <source>
        <dbReference type="EMBL" id="KAF5786248.1"/>
    </source>
</evidence>
<organism evidence="1 2">
    <name type="scientific">Helianthus annuus</name>
    <name type="common">Common sunflower</name>
    <dbReference type="NCBI Taxonomy" id="4232"/>
    <lineage>
        <taxon>Eukaryota</taxon>
        <taxon>Viridiplantae</taxon>
        <taxon>Streptophyta</taxon>
        <taxon>Embryophyta</taxon>
        <taxon>Tracheophyta</taxon>
        <taxon>Spermatophyta</taxon>
        <taxon>Magnoliopsida</taxon>
        <taxon>eudicotyledons</taxon>
        <taxon>Gunneridae</taxon>
        <taxon>Pentapetalae</taxon>
        <taxon>asterids</taxon>
        <taxon>campanulids</taxon>
        <taxon>Asterales</taxon>
        <taxon>Asteraceae</taxon>
        <taxon>Asteroideae</taxon>
        <taxon>Heliantheae alliance</taxon>
        <taxon>Heliantheae</taxon>
        <taxon>Helianthus</taxon>
    </lineage>
</organism>
<accession>A0A9K3N4J5</accession>
<comment type="caution">
    <text evidence="1">The sequence shown here is derived from an EMBL/GenBank/DDBJ whole genome shotgun (WGS) entry which is preliminary data.</text>
</comment>
<dbReference type="Gramene" id="mRNA:HanXRQr2_Chr10g0438581">
    <property type="protein sequence ID" value="CDS:HanXRQr2_Chr10g0438581.1"/>
    <property type="gene ID" value="HanXRQr2_Chr10g0438581"/>
</dbReference>
<dbReference type="SUPFAM" id="SSF53756">
    <property type="entry name" value="UDP-Glycosyltransferase/glycogen phosphorylase"/>
    <property type="match status" value="1"/>
</dbReference>
<name>A0A9K3N4J5_HELAN</name>
<keyword evidence="1" id="KW-0328">Glycosyltransferase</keyword>
<dbReference type="Proteomes" id="UP000215914">
    <property type="component" value="Unassembled WGS sequence"/>
</dbReference>
<gene>
    <name evidence="1" type="ORF">HanXRQr2_Chr10g0438581</name>
</gene>
<keyword evidence="1" id="KW-0808">Transferase</keyword>
<dbReference type="PANTHER" id="PTHR10788:SF94">
    <property type="entry name" value="ALPHA,ALPHA-TREHALOSE-PHOSPHATE SYNTHASE [UDP-FORMING] 5"/>
    <property type="match status" value="1"/>
</dbReference>
<keyword evidence="2" id="KW-1185">Reference proteome</keyword>
<dbReference type="GO" id="GO:0005992">
    <property type="term" value="P:trehalose biosynthetic process"/>
    <property type="evidence" value="ECO:0007669"/>
    <property type="project" value="InterPro"/>
</dbReference>
<dbReference type="EC" id="2.4.1.15" evidence="1"/>